<dbReference type="AlphaFoldDB" id="A0A165IVE8"/>
<protein>
    <submittedName>
        <fullName evidence="2">Uncharacterized protein</fullName>
    </submittedName>
</protein>
<organism evidence="2 3">
    <name type="scientific">Exidia glandulosa HHB12029</name>
    <dbReference type="NCBI Taxonomy" id="1314781"/>
    <lineage>
        <taxon>Eukaryota</taxon>
        <taxon>Fungi</taxon>
        <taxon>Dikarya</taxon>
        <taxon>Basidiomycota</taxon>
        <taxon>Agaricomycotina</taxon>
        <taxon>Agaricomycetes</taxon>
        <taxon>Auriculariales</taxon>
        <taxon>Exidiaceae</taxon>
        <taxon>Exidia</taxon>
    </lineage>
</organism>
<keyword evidence="1" id="KW-1133">Transmembrane helix</keyword>
<feature type="transmembrane region" description="Helical" evidence="1">
    <location>
        <begin position="93"/>
        <end position="115"/>
    </location>
</feature>
<dbReference type="EMBL" id="KV425981">
    <property type="protein sequence ID" value="KZV93928.1"/>
    <property type="molecule type" value="Genomic_DNA"/>
</dbReference>
<gene>
    <name evidence="2" type="ORF">EXIGLDRAFT_30548</name>
</gene>
<accession>A0A165IVE8</accession>
<evidence type="ECO:0000313" key="2">
    <source>
        <dbReference type="EMBL" id="KZV93928.1"/>
    </source>
</evidence>
<dbReference type="Proteomes" id="UP000077266">
    <property type="component" value="Unassembled WGS sequence"/>
</dbReference>
<proteinExistence type="predicted"/>
<dbReference type="InParanoid" id="A0A165IVE8"/>
<evidence type="ECO:0000256" key="1">
    <source>
        <dbReference type="SAM" id="Phobius"/>
    </source>
</evidence>
<name>A0A165IVE8_EXIGL</name>
<keyword evidence="1" id="KW-0472">Membrane</keyword>
<feature type="transmembrane region" description="Helical" evidence="1">
    <location>
        <begin position="59"/>
        <end position="81"/>
    </location>
</feature>
<keyword evidence="1" id="KW-0812">Transmembrane</keyword>
<keyword evidence="3" id="KW-1185">Reference proteome</keyword>
<reference evidence="2 3" key="1">
    <citation type="journal article" date="2016" name="Mol. Biol. Evol.">
        <title>Comparative Genomics of Early-Diverging Mushroom-Forming Fungi Provides Insights into the Origins of Lignocellulose Decay Capabilities.</title>
        <authorList>
            <person name="Nagy L.G."/>
            <person name="Riley R."/>
            <person name="Tritt A."/>
            <person name="Adam C."/>
            <person name="Daum C."/>
            <person name="Floudas D."/>
            <person name="Sun H."/>
            <person name="Yadav J.S."/>
            <person name="Pangilinan J."/>
            <person name="Larsson K.H."/>
            <person name="Matsuura K."/>
            <person name="Barry K."/>
            <person name="Labutti K."/>
            <person name="Kuo R."/>
            <person name="Ohm R.A."/>
            <person name="Bhattacharya S.S."/>
            <person name="Shirouzu T."/>
            <person name="Yoshinaga Y."/>
            <person name="Martin F.M."/>
            <person name="Grigoriev I.V."/>
            <person name="Hibbett D.S."/>
        </authorList>
    </citation>
    <scope>NUCLEOTIDE SEQUENCE [LARGE SCALE GENOMIC DNA]</scope>
    <source>
        <strain evidence="2 3">HHB12029</strain>
    </source>
</reference>
<evidence type="ECO:0000313" key="3">
    <source>
        <dbReference type="Proteomes" id="UP000077266"/>
    </source>
</evidence>
<sequence length="218" mass="24093">MNSLASSSSISALKKRTLSLTTLLLLIFRIIAFQAFVELGGSGTKYFLGQPTAVTDVNTYNLVSTVLLYGVAAFFTGIHVSRFGATQMTGIRLVNIVIFVLLIFGSVLCSVATTIDPVSIGKILQGEIAKLSKGLGSLVTFFAHRFRRRCPPRNSVAHALRRREHAVRTVLRCRNTERAVCTYLHYRAVRSAGNLQRWARPVDRSTGNGHACHIVWRM</sequence>